<feature type="coiled-coil region" evidence="2">
    <location>
        <begin position="1407"/>
        <end position="1444"/>
    </location>
</feature>
<dbReference type="InterPro" id="IPR036691">
    <property type="entry name" value="Endo/exonu/phosph_ase_sf"/>
</dbReference>
<dbReference type="Pfam" id="PF00078">
    <property type="entry name" value="RVT_1"/>
    <property type="match status" value="1"/>
</dbReference>
<evidence type="ECO:0000259" key="5">
    <source>
        <dbReference type="PROSITE" id="PS50878"/>
    </source>
</evidence>
<gene>
    <name evidence="6" type="ORF">ANN_14070</name>
</gene>
<keyword evidence="1" id="KW-0863">Zinc-finger</keyword>
<evidence type="ECO:0000256" key="3">
    <source>
        <dbReference type="SAM" id="MobiDB-lite"/>
    </source>
</evidence>
<accession>A0ABQ8SVA4</accession>
<dbReference type="Gene3D" id="3.60.10.10">
    <property type="entry name" value="Endonuclease/exonuclease/phosphatase"/>
    <property type="match status" value="1"/>
</dbReference>
<feature type="domain" description="CCHC-type" evidence="4">
    <location>
        <begin position="175"/>
        <end position="190"/>
    </location>
</feature>
<name>A0ABQ8SVA4_PERAM</name>
<dbReference type="InterPro" id="IPR000477">
    <property type="entry name" value="RT_dom"/>
</dbReference>
<dbReference type="Proteomes" id="UP001148838">
    <property type="component" value="Unassembled WGS sequence"/>
</dbReference>
<keyword evidence="2" id="KW-0175">Coiled coil</keyword>
<proteinExistence type="predicted"/>
<evidence type="ECO:0000259" key="4">
    <source>
        <dbReference type="PROSITE" id="PS50158"/>
    </source>
</evidence>
<evidence type="ECO:0000313" key="6">
    <source>
        <dbReference type="EMBL" id="KAJ4438131.1"/>
    </source>
</evidence>
<feature type="region of interest" description="Disordered" evidence="3">
    <location>
        <begin position="219"/>
        <end position="377"/>
    </location>
</feature>
<dbReference type="Pfam" id="PF03372">
    <property type="entry name" value="Exo_endo_phos"/>
    <property type="match status" value="1"/>
</dbReference>
<protein>
    <recommendedName>
        <fullName evidence="8">Reverse transcriptase domain-containing protein</fullName>
    </recommendedName>
</protein>
<evidence type="ECO:0000313" key="7">
    <source>
        <dbReference type="Proteomes" id="UP001148838"/>
    </source>
</evidence>
<dbReference type="InterPro" id="IPR005135">
    <property type="entry name" value="Endo/exonuclease/phosphatase"/>
</dbReference>
<dbReference type="PANTHER" id="PTHR31635">
    <property type="entry name" value="REVERSE TRANSCRIPTASE DOMAIN-CONTAINING PROTEIN-RELATED"/>
    <property type="match status" value="1"/>
</dbReference>
<evidence type="ECO:0000256" key="1">
    <source>
        <dbReference type="PROSITE-ProRule" id="PRU00047"/>
    </source>
</evidence>
<dbReference type="CDD" id="cd09076">
    <property type="entry name" value="L1-EN"/>
    <property type="match status" value="1"/>
</dbReference>
<keyword evidence="7" id="KW-1185">Reference proteome</keyword>
<feature type="domain" description="Reverse transcriptase" evidence="5">
    <location>
        <begin position="907"/>
        <end position="1173"/>
    </location>
</feature>
<feature type="compositionally biased region" description="Polar residues" evidence="3">
    <location>
        <begin position="353"/>
        <end position="370"/>
    </location>
</feature>
<keyword evidence="1" id="KW-0479">Metal-binding</keyword>
<dbReference type="CDD" id="cd01650">
    <property type="entry name" value="RT_nLTR_like"/>
    <property type="match status" value="1"/>
</dbReference>
<comment type="caution">
    <text evidence="6">The sequence shown here is derived from an EMBL/GenBank/DDBJ whole genome shotgun (WGS) entry which is preliminary data.</text>
</comment>
<feature type="compositionally biased region" description="Basic and acidic residues" evidence="3">
    <location>
        <begin position="219"/>
        <end position="236"/>
    </location>
</feature>
<dbReference type="SUPFAM" id="SSF56672">
    <property type="entry name" value="DNA/RNA polymerases"/>
    <property type="match status" value="1"/>
</dbReference>
<dbReference type="InterPro" id="IPR001878">
    <property type="entry name" value="Znf_CCHC"/>
</dbReference>
<dbReference type="PROSITE" id="PS50878">
    <property type="entry name" value="RT_POL"/>
    <property type="match status" value="1"/>
</dbReference>
<evidence type="ECO:0000256" key="2">
    <source>
        <dbReference type="SAM" id="Coils"/>
    </source>
</evidence>
<dbReference type="EMBL" id="JAJSOF020000019">
    <property type="protein sequence ID" value="KAJ4438131.1"/>
    <property type="molecule type" value="Genomic_DNA"/>
</dbReference>
<reference evidence="6 7" key="1">
    <citation type="journal article" date="2022" name="Allergy">
        <title>Genome assembly and annotation of Periplaneta americana reveal a comprehensive cockroach allergen profile.</title>
        <authorList>
            <person name="Wang L."/>
            <person name="Xiong Q."/>
            <person name="Saelim N."/>
            <person name="Wang L."/>
            <person name="Nong W."/>
            <person name="Wan A.T."/>
            <person name="Shi M."/>
            <person name="Liu X."/>
            <person name="Cao Q."/>
            <person name="Hui J.H.L."/>
            <person name="Sookrung N."/>
            <person name="Leung T.F."/>
            <person name="Tungtrongchitr A."/>
            <person name="Tsui S.K.W."/>
        </authorList>
    </citation>
    <scope>NUCLEOTIDE SEQUENCE [LARGE SCALE GENOMIC DNA]</scope>
    <source>
        <strain evidence="6">PWHHKU_190912</strain>
    </source>
</reference>
<dbReference type="SUPFAM" id="SSF56219">
    <property type="entry name" value="DNase I-like"/>
    <property type="match status" value="1"/>
</dbReference>
<dbReference type="PANTHER" id="PTHR31635:SF196">
    <property type="entry name" value="REVERSE TRANSCRIPTASE DOMAIN-CONTAINING PROTEIN-RELATED"/>
    <property type="match status" value="1"/>
</dbReference>
<keyword evidence="1" id="KW-0862">Zinc</keyword>
<evidence type="ECO:0008006" key="8">
    <source>
        <dbReference type="Google" id="ProtNLM"/>
    </source>
</evidence>
<dbReference type="PROSITE" id="PS50158">
    <property type="entry name" value="ZF_CCHC"/>
    <property type="match status" value="1"/>
</dbReference>
<feature type="compositionally biased region" description="Basic and acidic residues" evidence="3">
    <location>
        <begin position="335"/>
        <end position="348"/>
    </location>
</feature>
<dbReference type="InterPro" id="IPR043502">
    <property type="entry name" value="DNA/RNA_pol_sf"/>
</dbReference>
<organism evidence="6 7">
    <name type="scientific">Periplaneta americana</name>
    <name type="common">American cockroach</name>
    <name type="synonym">Blatta americana</name>
    <dbReference type="NCBI Taxonomy" id="6978"/>
    <lineage>
        <taxon>Eukaryota</taxon>
        <taxon>Metazoa</taxon>
        <taxon>Ecdysozoa</taxon>
        <taxon>Arthropoda</taxon>
        <taxon>Hexapoda</taxon>
        <taxon>Insecta</taxon>
        <taxon>Pterygota</taxon>
        <taxon>Neoptera</taxon>
        <taxon>Polyneoptera</taxon>
        <taxon>Dictyoptera</taxon>
        <taxon>Blattodea</taxon>
        <taxon>Blattoidea</taxon>
        <taxon>Blattidae</taxon>
        <taxon>Blattinae</taxon>
        <taxon>Periplaneta</taxon>
    </lineage>
</organism>
<sequence>MATIRRLNTIKVQFDGSATRPMAMDVHLWIQQTLNLNTEQVDMLQLNTQEKSLYIKVISPTIYEKLIHKHEGTTDFKYNNGEQTQVKVSKADVPSVTVRVFNLPPEVPSSLIQTALNTYGVVHSVRQEQWSTAYPFPVNNGVRAVKMEIKKHIPGSISIAGYNAHITYVGQPILCYVCHEPNHKKEDCPQRKTTMNVNVKQRQMLLSDIVSGTVIQQREAPHEVQTMERPTEREAPVEEETDTASETEAIKTVTTEDEQNIMDTTEYTANDAAEVAQDKEQPTVIDDDMEITNTSAGIKTPLDPGESTIDREENQKLGQPTETPPKKLKPMAQHECTRDPRLRSRDDGAVPGSSASEKNTTNTYPSNKIKNSPRPHPYAIYGRTKEGSKRTVLMENLFLRKIKPIGLETSLPTSILALLYILQYMVLLRNYATLNINCLQSKNKQSLLNAFIKQNSIDMLLLQEVNTENFDFIGPEYDYVVNTGDENRGTAVIYRCGLAVDAIEKHPSGRVISMKVNNIQVLNVYLPSGTNHRQERENFLSKELPFFLRHRYDCLLIGGDWNCVLHAKDQTGQYNPSPVLTNMTQDLQLVDTWELLHGNRVEYTFRRQNGASRLDRFYITKTHSKYVYRIQVFPTPFSDHDCVLLSLQTDIPLPMYGKSFWKLNNTLLYIPEISEQFSQHFEKLTIRANNSKLNILQKWLNIIKPGIKAYFQQAGIIRAAENRETLNFYYQLLNELYDAQQTGGNKWQEILNTKSTICALQQKFMDGVKIRARTPTVSEDERCALYHLVKEKRNARTKHISHLQTTEGTELTSNSDCIKEVETFFKSLYSASPTSVTETDTLLKHVNRHLNLQQQRDLQLPITEEEILMAIETAPKNTAPGPDGLTYQLYKIHWTLIKDTLVELFNYIFDSGIVVEGFSDGIVILLPKVIQPRTVSDYRPITLLNTDYKLFMKILANRLKPTFRDIFEIGQTCSVPDKSIIHNLVTIRDTILHYEEFPDEKAALLSIDFNKAFDRMNHLYLQRVMKHFCIPDKIVNVVGRLYDSAHSKIQVNGFFTKRISIASSVRQGCPLSMCLFAIGIEPLIRMSHDILQTGRATCSMFTIRVYADDVVILLRDEEECTKLPQILQTYSNASCAQINTQKSSLVPLGKWPVTHTVNYIPIKREAKILGITVCASFKEMVDINWSITSARTRASIFQHIHRTLNLFERIWHINVFCLSKLWYVAQILPLPTKYSTVLDRAISFYVWKGYFYKLPKTQLHLPTTKGGLQLIAVKEKSQALLTRNILRAKQDESDPMDNKFWQKHIPLLCSKTTILPQSLKMIWEAIEFACLQKCGWTDTLKHRVTNCGAAKTIWEAAKALLVKIWPDSQLQDWFQTLLVLDPPTKQNKFVTVWLASGFLHYQLTKPLHKIEEFLHMLKEEAARLETKDDKLSQILKELRLLELNR</sequence>